<accession>A0ABS8URW5</accession>
<feature type="transmembrane region" description="Helical" evidence="1">
    <location>
        <begin position="6"/>
        <end position="28"/>
    </location>
</feature>
<gene>
    <name evidence="2" type="ORF">HAX54_020432</name>
</gene>
<keyword evidence="1" id="KW-0472">Membrane</keyword>
<keyword evidence="3" id="KW-1185">Reference proteome</keyword>
<evidence type="ECO:0000313" key="2">
    <source>
        <dbReference type="EMBL" id="MCD9561370.1"/>
    </source>
</evidence>
<reference evidence="2 3" key="1">
    <citation type="journal article" date="2021" name="BMC Genomics">
        <title>Datura genome reveals duplications of psychoactive alkaloid biosynthetic genes and high mutation rate following tissue culture.</title>
        <authorList>
            <person name="Rajewski A."/>
            <person name="Carter-House D."/>
            <person name="Stajich J."/>
            <person name="Litt A."/>
        </authorList>
    </citation>
    <scope>NUCLEOTIDE SEQUENCE [LARGE SCALE GENOMIC DNA]</scope>
    <source>
        <strain evidence="2">AR-01</strain>
    </source>
</reference>
<dbReference type="Proteomes" id="UP000823775">
    <property type="component" value="Unassembled WGS sequence"/>
</dbReference>
<keyword evidence="1" id="KW-1133">Transmembrane helix</keyword>
<dbReference type="EMBL" id="JACEIK010002466">
    <property type="protein sequence ID" value="MCD9561370.1"/>
    <property type="molecule type" value="Genomic_DNA"/>
</dbReference>
<name>A0ABS8URW5_DATST</name>
<proteinExistence type="predicted"/>
<sequence length="66" mass="6837">MMMGVVGAVAVDDGWLYVVVMAGWVLVVELSDSGGRSGGGGGMRWSSEMRWLAMVMVVEVVGSGGD</sequence>
<protein>
    <recommendedName>
        <fullName evidence="4">Transmembrane protein</fullName>
    </recommendedName>
</protein>
<evidence type="ECO:0008006" key="4">
    <source>
        <dbReference type="Google" id="ProtNLM"/>
    </source>
</evidence>
<keyword evidence="1" id="KW-0812">Transmembrane</keyword>
<comment type="caution">
    <text evidence="2">The sequence shown here is derived from an EMBL/GenBank/DDBJ whole genome shotgun (WGS) entry which is preliminary data.</text>
</comment>
<evidence type="ECO:0000313" key="3">
    <source>
        <dbReference type="Proteomes" id="UP000823775"/>
    </source>
</evidence>
<evidence type="ECO:0000256" key="1">
    <source>
        <dbReference type="SAM" id="Phobius"/>
    </source>
</evidence>
<organism evidence="2 3">
    <name type="scientific">Datura stramonium</name>
    <name type="common">Jimsonweed</name>
    <name type="synonym">Common thornapple</name>
    <dbReference type="NCBI Taxonomy" id="4076"/>
    <lineage>
        <taxon>Eukaryota</taxon>
        <taxon>Viridiplantae</taxon>
        <taxon>Streptophyta</taxon>
        <taxon>Embryophyta</taxon>
        <taxon>Tracheophyta</taxon>
        <taxon>Spermatophyta</taxon>
        <taxon>Magnoliopsida</taxon>
        <taxon>eudicotyledons</taxon>
        <taxon>Gunneridae</taxon>
        <taxon>Pentapetalae</taxon>
        <taxon>asterids</taxon>
        <taxon>lamiids</taxon>
        <taxon>Solanales</taxon>
        <taxon>Solanaceae</taxon>
        <taxon>Solanoideae</taxon>
        <taxon>Datureae</taxon>
        <taxon>Datura</taxon>
    </lineage>
</organism>